<evidence type="ECO:0000313" key="2">
    <source>
        <dbReference type="EMBL" id="XCH32819.1"/>
    </source>
</evidence>
<evidence type="ECO:0000259" key="1">
    <source>
        <dbReference type="Pfam" id="PF00156"/>
    </source>
</evidence>
<dbReference type="Gene3D" id="3.30.1310.20">
    <property type="entry name" value="PRTase-like"/>
    <property type="match status" value="1"/>
</dbReference>
<dbReference type="EMBL" id="CP159307">
    <property type="protein sequence ID" value="XCH32819.1"/>
    <property type="molecule type" value="Genomic_DNA"/>
</dbReference>
<dbReference type="Gene3D" id="3.40.50.2020">
    <property type="match status" value="1"/>
</dbReference>
<name>A0AAU8G7Z6_9CHLR</name>
<dbReference type="AlphaFoldDB" id="A0AAU8G7Z6"/>
<dbReference type="GO" id="GO:0016757">
    <property type="term" value="F:glycosyltransferase activity"/>
    <property type="evidence" value="ECO:0007669"/>
    <property type="project" value="UniProtKB-KW"/>
</dbReference>
<feature type="domain" description="Phosphoribosyltransferase" evidence="1">
    <location>
        <begin position="116"/>
        <end position="202"/>
    </location>
</feature>
<dbReference type="SUPFAM" id="SSF53271">
    <property type="entry name" value="PRTase-like"/>
    <property type="match status" value="1"/>
</dbReference>
<dbReference type="InterPro" id="IPR000836">
    <property type="entry name" value="PRTase_dom"/>
</dbReference>
<gene>
    <name evidence="2" type="ORF">ABV300_06570</name>
</gene>
<proteinExistence type="predicted"/>
<dbReference type="CDD" id="cd06223">
    <property type="entry name" value="PRTases_typeI"/>
    <property type="match status" value="1"/>
</dbReference>
<keyword evidence="2" id="KW-0328">Glycosyltransferase</keyword>
<dbReference type="InterPro" id="IPR029057">
    <property type="entry name" value="PRTase-like"/>
</dbReference>
<dbReference type="RefSeq" id="WP_353714089.1">
    <property type="nucleotide sequence ID" value="NZ_CP159307.1"/>
</dbReference>
<accession>A0AAU8G7Z6</accession>
<reference evidence="2" key="1">
    <citation type="submission" date="2024-06" db="EMBL/GenBank/DDBJ databases">
        <title>A Novel Isolate, Dehalogenimonas sp. Strain 4OHTPN, Dechlorinates Aromatic 4 Hydroxy chlorothalonil by a Novel Reductive Dehalogenase.</title>
        <authorList>
            <person name="Liu G."/>
        </authorList>
    </citation>
    <scope>NUCLEOTIDE SEQUENCE</scope>
    <source>
        <strain evidence="2">4OHTPN</strain>
    </source>
</reference>
<dbReference type="Pfam" id="PF00156">
    <property type="entry name" value="Pribosyltran"/>
    <property type="match status" value="1"/>
</dbReference>
<organism evidence="2">
    <name type="scientific">Dehalogenimonas sp. 4OHTPN</name>
    <dbReference type="NCBI Taxonomy" id="3166643"/>
    <lineage>
        <taxon>Bacteria</taxon>
        <taxon>Bacillati</taxon>
        <taxon>Chloroflexota</taxon>
        <taxon>Dehalococcoidia</taxon>
        <taxon>Dehalococcoidales</taxon>
        <taxon>Dehalococcoidaceae</taxon>
        <taxon>Dehalogenimonas</taxon>
    </lineage>
</organism>
<sequence length="228" mass="25428">MVYRQANRDPIFENRFDAGKQLAEKLSAYKNEATIVLAIPNGGLPIGLQVALALGAELDVVISRKIPIPLRPEGGFGAVADDGTTILNHDLVRDLKLTPSQINYQVAGVRNEIQKRSIFYRGTRPLSVVTGKTVIIVDDGLASGYTMMAAVESVRRRRPARIIVAVPVASEMAVRKVEKVADRIVTVETALAPKFYVSYYYRYWNTVSDDEGLKCLKEWEMRRFKNKG</sequence>
<keyword evidence="2" id="KW-0808">Transferase</keyword>
<protein>
    <submittedName>
        <fullName evidence="2">Phosphoribosyltransferase family protein</fullName>
    </submittedName>
</protein>